<evidence type="ECO:0000313" key="2">
    <source>
        <dbReference type="EMBL" id="KAL2494109.1"/>
    </source>
</evidence>
<reference evidence="3" key="1">
    <citation type="submission" date="2024-07" db="EMBL/GenBank/DDBJ databases">
        <title>Two chromosome-level genome assemblies of Korean endemic species Abeliophyllum distichum and Forsythia ovata (Oleaceae).</title>
        <authorList>
            <person name="Jang H."/>
        </authorList>
    </citation>
    <scope>NUCLEOTIDE SEQUENCE [LARGE SCALE GENOMIC DNA]</scope>
</reference>
<feature type="transmembrane region" description="Helical" evidence="1">
    <location>
        <begin position="48"/>
        <end position="71"/>
    </location>
</feature>
<proteinExistence type="predicted"/>
<dbReference type="Proteomes" id="UP001604277">
    <property type="component" value="Unassembled WGS sequence"/>
</dbReference>
<keyword evidence="1" id="KW-0812">Transmembrane</keyword>
<name>A0ABD1S493_9LAMI</name>
<comment type="caution">
    <text evidence="2">The sequence shown here is derived from an EMBL/GenBank/DDBJ whole genome shotgun (WGS) entry which is preliminary data.</text>
</comment>
<sequence length="210" mass="22773">MGMSDKKKLIENLYGHIPIEQLGNVLAVCVVLAVCGRDNSHLYGGFDVGLFLFTVVVYSDAYIGFCFAYIVNLISTPSSRISLPFVCLARAFTVKHLLGSSSFSIQNEAGTLPNDSYATLLARVIGIIGLVDQDIYKYLHDLSTEAGGYEWVIGAFAAHPQIDEGPSRTHKSPANAQFGVLGLAIGILPKKVVQTKNVYRVPHSGNNPRE</sequence>
<dbReference type="EMBL" id="JBFOLJ010000011">
    <property type="protein sequence ID" value="KAL2494109.1"/>
    <property type="molecule type" value="Genomic_DNA"/>
</dbReference>
<organism evidence="2 3">
    <name type="scientific">Forsythia ovata</name>
    <dbReference type="NCBI Taxonomy" id="205694"/>
    <lineage>
        <taxon>Eukaryota</taxon>
        <taxon>Viridiplantae</taxon>
        <taxon>Streptophyta</taxon>
        <taxon>Embryophyta</taxon>
        <taxon>Tracheophyta</taxon>
        <taxon>Spermatophyta</taxon>
        <taxon>Magnoliopsida</taxon>
        <taxon>eudicotyledons</taxon>
        <taxon>Gunneridae</taxon>
        <taxon>Pentapetalae</taxon>
        <taxon>asterids</taxon>
        <taxon>lamiids</taxon>
        <taxon>Lamiales</taxon>
        <taxon>Oleaceae</taxon>
        <taxon>Forsythieae</taxon>
        <taxon>Forsythia</taxon>
    </lineage>
</organism>
<keyword evidence="1" id="KW-0472">Membrane</keyword>
<protein>
    <submittedName>
        <fullName evidence="2">Uncharacterized protein</fullName>
    </submittedName>
</protein>
<evidence type="ECO:0000313" key="3">
    <source>
        <dbReference type="Proteomes" id="UP001604277"/>
    </source>
</evidence>
<gene>
    <name evidence="2" type="ORF">Fot_37866</name>
</gene>
<accession>A0ABD1S493</accession>
<dbReference type="AlphaFoldDB" id="A0ABD1S493"/>
<keyword evidence="1" id="KW-1133">Transmembrane helix</keyword>
<keyword evidence="3" id="KW-1185">Reference proteome</keyword>
<evidence type="ECO:0000256" key="1">
    <source>
        <dbReference type="SAM" id="Phobius"/>
    </source>
</evidence>